<dbReference type="PANTHER" id="PTHR36925:SF1">
    <property type="entry name" value="COBALT-PRECORRIN-6A REDUCTASE"/>
    <property type="match status" value="1"/>
</dbReference>
<dbReference type="InterPro" id="IPR003723">
    <property type="entry name" value="Precorrin-6x_reduct"/>
</dbReference>
<sequence>MTDLFIATEYGQQFVNKLENVNVYQSRLDEKQMIELFLEKKYNFVVDATHPFAKIVTANIMKATDYCNIEYLRVVRESVVDMKCKYFDTIEECVLYLNDKEGNILLTTGSKDLNKFVNLNNCDRRVYVRILPMESSLKRSIELGFSNKNIICMQGPFSEELNTAIINTIDAKYLVTKESSSSGGFTEKAESCIKTGAECLVIRKPDESGLTLDEIINYFNIKR</sequence>
<dbReference type="PROSITE" id="PS51014">
    <property type="entry name" value="COBK_CBIJ"/>
    <property type="match status" value="1"/>
</dbReference>
<keyword evidence="3" id="KW-0560">Oxidoreductase</keyword>
<evidence type="ECO:0000256" key="3">
    <source>
        <dbReference type="ARBA" id="ARBA00023002"/>
    </source>
</evidence>
<proteinExistence type="predicted"/>
<dbReference type="Proteomes" id="UP001519342">
    <property type="component" value="Unassembled WGS sequence"/>
</dbReference>
<accession>A0ABS4GBK9</accession>
<gene>
    <name evidence="4" type="ORF">J2Z76_000927</name>
</gene>
<evidence type="ECO:0000313" key="5">
    <source>
        <dbReference type="Proteomes" id="UP001519342"/>
    </source>
</evidence>
<comment type="caution">
    <text evidence="4">The sequence shown here is derived from an EMBL/GenBank/DDBJ whole genome shotgun (WGS) entry which is preliminary data.</text>
</comment>
<name>A0ABS4GBK9_9FIRM</name>
<evidence type="ECO:0000256" key="2">
    <source>
        <dbReference type="ARBA" id="ARBA00022573"/>
    </source>
</evidence>
<reference evidence="4 5" key="1">
    <citation type="submission" date="2021-03" db="EMBL/GenBank/DDBJ databases">
        <title>Genomic Encyclopedia of Type Strains, Phase IV (KMG-IV): sequencing the most valuable type-strain genomes for metagenomic binning, comparative biology and taxonomic classification.</title>
        <authorList>
            <person name="Goeker M."/>
        </authorList>
    </citation>
    <scope>NUCLEOTIDE SEQUENCE [LARGE SCALE GENOMIC DNA]</scope>
    <source>
        <strain evidence="4 5">DSM 24004</strain>
    </source>
</reference>
<keyword evidence="5" id="KW-1185">Reference proteome</keyword>
<keyword evidence="2" id="KW-0169">Cobalamin biosynthesis</keyword>
<dbReference type="Pfam" id="PF02571">
    <property type="entry name" value="CbiJ"/>
    <property type="match status" value="1"/>
</dbReference>
<comment type="pathway">
    <text evidence="1">Cofactor biosynthesis; adenosylcobalamin biosynthesis.</text>
</comment>
<dbReference type="PANTHER" id="PTHR36925">
    <property type="entry name" value="COBALT-PRECORRIN-6A REDUCTASE"/>
    <property type="match status" value="1"/>
</dbReference>
<protein>
    <submittedName>
        <fullName evidence="4">Precorrin-6x reductase</fullName>
    </submittedName>
</protein>
<evidence type="ECO:0000313" key="4">
    <source>
        <dbReference type="EMBL" id="MBP1925070.1"/>
    </source>
</evidence>
<dbReference type="EMBL" id="JAGGKS010000002">
    <property type="protein sequence ID" value="MBP1925070.1"/>
    <property type="molecule type" value="Genomic_DNA"/>
</dbReference>
<organism evidence="4 5">
    <name type="scientific">Sedimentibacter acidaminivorans</name>
    <dbReference type="NCBI Taxonomy" id="913099"/>
    <lineage>
        <taxon>Bacteria</taxon>
        <taxon>Bacillati</taxon>
        <taxon>Bacillota</taxon>
        <taxon>Tissierellia</taxon>
        <taxon>Sedimentibacter</taxon>
    </lineage>
</organism>
<evidence type="ECO:0000256" key="1">
    <source>
        <dbReference type="ARBA" id="ARBA00004953"/>
    </source>
</evidence>